<keyword evidence="2" id="KW-1185">Reference proteome</keyword>
<sequence length="183" mass="22224">MILYQRILCQRQYYNILGQVLQSYKSQYKLEKNNSFQFYIFKLELFKILQQLGQLLKVNGNKNSILWPQLGQLRNGLFSILQKIPYKDKIGFYLLSQEHFKYQNMNILSLKHICYKQLMFITIFNLFNKWKFNLFTNIQNYIIILILNSHNQYNQIKSFLHAYLFQFLIFQNSIQINTKISCM</sequence>
<accession>A0A8S1YB43</accession>
<dbReference type="EMBL" id="CAJJDP010000157">
    <property type="protein sequence ID" value="CAD8211696.1"/>
    <property type="molecule type" value="Genomic_DNA"/>
</dbReference>
<comment type="caution">
    <text evidence="1">The sequence shown here is derived from an EMBL/GenBank/DDBJ whole genome shotgun (WGS) entry which is preliminary data.</text>
</comment>
<proteinExistence type="predicted"/>
<protein>
    <submittedName>
        <fullName evidence="1">Uncharacterized protein</fullName>
    </submittedName>
</protein>
<evidence type="ECO:0000313" key="1">
    <source>
        <dbReference type="EMBL" id="CAD8211696.1"/>
    </source>
</evidence>
<gene>
    <name evidence="1" type="ORF">POCTA_138.1.T1550049</name>
</gene>
<organism evidence="1 2">
    <name type="scientific">Paramecium octaurelia</name>
    <dbReference type="NCBI Taxonomy" id="43137"/>
    <lineage>
        <taxon>Eukaryota</taxon>
        <taxon>Sar</taxon>
        <taxon>Alveolata</taxon>
        <taxon>Ciliophora</taxon>
        <taxon>Intramacronucleata</taxon>
        <taxon>Oligohymenophorea</taxon>
        <taxon>Peniculida</taxon>
        <taxon>Parameciidae</taxon>
        <taxon>Paramecium</taxon>
    </lineage>
</organism>
<dbReference type="AlphaFoldDB" id="A0A8S1YB43"/>
<reference evidence="1" key="1">
    <citation type="submission" date="2021-01" db="EMBL/GenBank/DDBJ databases">
        <authorList>
            <consortium name="Genoscope - CEA"/>
            <person name="William W."/>
        </authorList>
    </citation>
    <scope>NUCLEOTIDE SEQUENCE</scope>
</reference>
<name>A0A8S1YB43_PAROT</name>
<dbReference type="Proteomes" id="UP000683925">
    <property type="component" value="Unassembled WGS sequence"/>
</dbReference>
<evidence type="ECO:0000313" key="2">
    <source>
        <dbReference type="Proteomes" id="UP000683925"/>
    </source>
</evidence>